<evidence type="ECO:0000256" key="1">
    <source>
        <dbReference type="SAM" id="MobiDB-lite"/>
    </source>
</evidence>
<keyword evidence="2" id="KW-1133">Transmembrane helix</keyword>
<dbReference type="EMBL" id="JAWNGG020000059">
    <property type="protein sequence ID" value="KAK9304845.1"/>
    <property type="molecule type" value="Genomic_DNA"/>
</dbReference>
<name>A0AAW1A4J8_9HYME</name>
<dbReference type="Proteomes" id="UP001432146">
    <property type="component" value="Unassembled WGS sequence"/>
</dbReference>
<evidence type="ECO:0000256" key="2">
    <source>
        <dbReference type="SAM" id="Phobius"/>
    </source>
</evidence>
<accession>A0AAW1A4J8</accession>
<organism evidence="3 4">
    <name type="scientific">Tetragonisca angustula</name>
    <dbReference type="NCBI Taxonomy" id="166442"/>
    <lineage>
        <taxon>Eukaryota</taxon>
        <taxon>Metazoa</taxon>
        <taxon>Ecdysozoa</taxon>
        <taxon>Arthropoda</taxon>
        <taxon>Hexapoda</taxon>
        <taxon>Insecta</taxon>
        <taxon>Pterygota</taxon>
        <taxon>Neoptera</taxon>
        <taxon>Endopterygota</taxon>
        <taxon>Hymenoptera</taxon>
        <taxon>Apocrita</taxon>
        <taxon>Aculeata</taxon>
        <taxon>Apoidea</taxon>
        <taxon>Anthophila</taxon>
        <taxon>Apidae</taxon>
        <taxon>Tetragonisca</taxon>
    </lineage>
</organism>
<gene>
    <name evidence="3" type="ORF">QLX08_003913</name>
</gene>
<dbReference type="AlphaFoldDB" id="A0AAW1A4J8"/>
<proteinExistence type="predicted"/>
<sequence>MDDDKLSSRHSHLSGTVTGPRSSRILFLGCGFARHTLLGNWTWSGHAGSVLAAHLLPLLYLWVAKFTKCCGPSSECLAYNAPGPTTSFDVTRFKTERRIGTSPTDPVY</sequence>
<reference evidence="3 4" key="1">
    <citation type="submission" date="2024-05" db="EMBL/GenBank/DDBJ databases">
        <title>The nuclear and mitochondrial genome assemblies of Tetragonisca angustula (Apidae: Meliponini), a tiny yet remarkable pollinator in the Neotropics.</title>
        <authorList>
            <person name="Ferrari R."/>
            <person name="Ricardo P.C."/>
            <person name="Dias F.C."/>
            <person name="Araujo N.S."/>
            <person name="Soares D.O."/>
            <person name="Zhou Q.-S."/>
            <person name="Zhu C.-D."/>
            <person name="Coutinho L."/>
            <person name="Airas M.C."/>
            <person name="Batista T.M."/>
        </authorList>
    </citation>
    <scope>NUCLEOTIDE SEQUENCE [LARGE SCALE GENOMIC DNA]</scope>
    <source>
        <strain evidence="3">ASF017062</strain>
        <tissue evidence="3">Abdomen</tissue>
    </source>
</reference>
<keyword evidence="4" id="KW-1185">Reference proteome</keyword>
<evidence type="ECO:0000313" key="3">
    <source>
        <dbReference type="EMBL" id="KAK9304845.1"/>
    </source>
</evidence>
<feature type="region of interest" description="Disordered" evidence="1">
    <location>
        <begin position="1"/>
        <end position="22"/>
    </location>
</feature>
<keyword evidence="2" id="KW-0472">Membrane</keyword>
<protein>
    <submittedName>
        <fullName evidence="3">Uncharacterized protein</fullName>
    </submittedName>
</protein>
<comment type="caution">
    <text evidence="3">The sequence shown here is derived from an EMBL/GenBank/DDBJ whole genome shotgun (WGS) entry which is preliminary data.</text>
</comment>
<feature type="transmembrane region" description="Helical" evidence="2">
    <location>
        <begin position="43"/>
        <end position="63"/>
    </location>
</feature>
<keyword evidence="2" id="KW-0812">Transmembrane</keyword>
<evidence type="ECO:0000313" key="4">
    <source>
        <dbReference type="Proteomes" id="UP001432146"/>
    </source>
</evidence>